<evidence type="ECO:0000259" key="1">
    <source>
        <dbReference type="Pfam" id="PF26136"/>
    </source>
</evidence>
<dbReference type="Pfam" id="PF26136">
    <property type="entry name" value="SCO6045_C"/>
    <property type="match status" value="1"/>
</dbReference>
<name>A0A8J4DS43_9ACTN</name>
<dbReference type="InterPro" id="IPR058711">
    <property type="entry name" value="SCO6045-like_C"/>
</dbReference>
<gene>
    <name evidence="2" type="ORF">Val02_43440</name>
</gene>
<keyword evidence="3" id="KW-1185">Reference proteome</keyword>
<evidence type="ECO:0000313" key="2">
    <source>
        <dbReference type="EMBL" id="GIJ47458.1"/>
    </source>
</evidence>
<accession>A0A8J4DS43</accession>
<evidence type="ECO:0000313" key="3">
    <source>
        <dbReference type="Proteomes" id="UP000619260"/>
    </source>
</evidence>
<proteinExistence type="predicted"/>
<organism evidence="2 3">
    <name type="scientific">Virgisporangium aliadipatigenens</name>
    <dbReference type="NCBI Taxonomy" id="741659"/>
    <lineage>
        <taxon>Bacteria</taxon>
        <taxon>Bacillati</taxon>
        <taxon>Actinomycetota</taxon>
        <taxon>Actinomycetes</taxon>
        <taxon>Micromonosporales</taxon>
        <taxon>Micromonosporaceae</taxon>
        <taxon>Virgisporangium</taxon>
    </lineage>
</organism>
<reference evidence="2" key="1">
    <citation type="submission" date="2021-01" db="EMBL/GenBank/DDBJ databases">
        <title>Whole genome shotgun sequence of Virgisporangium aliadipatigenens NBRC 105644.</title>
        <authorList>
            <person name="Komaki H."/>
            <person name="Tamura T."/>
        </authorList>
    </citation>
    <scope>NUCLEOTIDE SEQUENCE</scope>
    <source>
        <strain evidence="2">NBRC 105644</strain>
    </source>
</reference>
<protein>
    <recommendedName>
        <fullName evidence="1">SCO6045-like C-terminal domain-containing protein</fullName>
    </recommendedName>
</protein>
<dbReference type="RefSeq" id="WP_203900970.1">
    <property type="nucleotide sequence ID" value="NZ_BOPF01000015.1"/>
</dbReference>
<sequence length="164" mass="17828">MSGNALGDARQRLAAKQTALAAALVAGAPTPDGFDERRVAIARSALLNKRAGEVAHTWPALAASLGPQWRTIFRGWAAGRPPRGSLRDGFDLARELAVTRRLPEAAVAELAEREGHFYYDGIRPPRHRRWTPSFVRTPLGRLRVQLMSRAMPASAASDEVPGTK</sequence>
<feature type="domain" description="SCO6045-like C-terminal" evidence="1">
    <location>
        <begin position="14"/>
        <end position="97"/>
    </location>
</feature>
<dbReference type="AlphaFoldDB" id="A0A8J4DS43"/>
<comment type="caution">
    <text evidence="2">The sequence shown here is derived from an EMBL/GenBank/DDBJ whole genome shotgun (WGS) entry which is preliminary data.</text>
</comment>
<dbReference type="Proteomes" id="UP000619260">
    <property type="component" value="Unassembled WGS sequence"/>
</dbReference>
<dbReference type="EMBL" id="BOPF01000015">
    <property type="protein sequence ID" value="GIJ47458.1"/>
    <property type="molecule type" value="Genomic_DNA"/>
</dbReference>